<dbReference type="OrthoDB" id="1302742at2759"/>
<dbReference type="FunCoup" id="A0A2P5FL34">
    <property type="interactions" value="25"/>
</dbReference>
<dbReference type="PROSITE" id="PS50600">
    <property type="entry name" value="ULP_PROTEASE"/>
    <property type="match status" value="1"/>
</dbReference>
<evidence type="ECO:0000259" key="4">
    <source>
        <dbReference type="PROSITE" id="PS50600"/>
    </source>
</evidence>
<feature type="domain" description="Ubiquitin-like protease family profile" evidence="4">
    <location>
        <begin position="40"/>
        <end position="218"/>
    </location>
</feature>
<dbReference type="Proteomes" id="UP000237000">
    <property type="component" value="Unassembled WGS sequence"/>
</dbReference>
<sequence>MDLERDFSDWINIGLNKRARKIFYPGCDVLDPEFDFKIDVISSKSWFYKLSQPGQLLSDLHVDVMFYYLRKKALYHPNFYSVKCTTSSRVFNFYLVRAYDGMKIAASSPMYFDWIVEAAMCNYVMGYAYCGRPWADVDLVYMPILVTNNHWCLGVLDILEKKITIYDSIRGAKHDIEVRNHAEKYATMLPLLFIHLQFWDIRKDYHVGDGYAPFKVNG</sequence>
<dbReference type="InterPro" id="IPR038765">
    <property type="entry name" value="Papain-like_cys_pep_sf"/>
</dbReference>
<comment type="caution">
    <text evidence="5">The sequence shown here is derived from an EMBL/GenBank/DDBJ whole genome shotgun (WGS) entry which is preliminary data.</text>
</comment>
<protein>
    <submittedName>
        <fullName evidence="5">Ulp1 protease family, C-terminal catalytic domain containing protein</fullName>
    </submittedName>
</protein>
<accession>A0A2P5FL34</accession>
<keyword evidence="6" id="KW-1185">Reference proteome</keyword>
<dbReference type="EMBL" id="JXTC01000024">
    <property type="protein sequence ID" value="PON98501.1"/>
    <property type="molecule type" value="Genomic_DNA"/>
</dbReference>
<dbReference type="InterPro" id="IPR003653">
    <property type="entry name" value="Peptidase_C48_C"/>
</dbReference>
<dbReference type="InParanoid" id="A0A2P5FL34"/>
<organism evidence="5 6">
    <name type="scientific">Trema orientale</name>
    <name type="common">Charcoal tree</name>
    <name type="synonym">Celtis orientalis</name>
    <dbReference type="NCBI Taxonomy" id="63057"/>
    <lineage>
        <taxon>Eukaryota</taxon>
        <taxon>Viridiplantae</taxon>
        <taxon>Streptophyta</taxon>
        <taxon>Embryophyta</taxon>
        <taxon>Tracheophyta</taxon>
        <taxon>Spermatophyta</taxon>
        <taxon>Magnoliopsida</taxon>
        <taxon>eudicotyledons</taxon>
        <taxon>Gunneridae</taxon>
        <taxon>Pentapetalae</taxon>
        <taxon>rosids</taxon>
        <taxon>fabids</taxon>
        <taxon>Rosales</taxon>
        <taxon>Cannabaceae</taxon>
        <taxon>Trema</taxon>
    </lineage>
</organism>
<gene>
    <name evidence="5" type="ORF">TorRG33x02_057350</name>
</gene>
<dbReference type="AlphaFoldDB" id="A0A2P5FL34"/>
<proteinExistence type="inferred from homology"/>
<evidence type="ECO:0000256" key="2">
    <source>
        <dbReference type="ARBA" id="ARBA00022670"/>
    </source>
</evidence>
<reference evidence="6" key="1">
    <citation type="submission" date="2016-06" db="EMBL/GenBank/DDBJ databases">
        <title>Parallel loss of symbiosis genes in relatives of nitrogen-fixing non-legume Parasponia.</title>
        <authorList>
            <person name="Van Velzen R."/>
            <person name="Holmer R."/>
            <person name="Bu F."/>
            <person name="Rutten L."/>
            <person name="Van Zeijl A."/>
            <person name="Liu W."/>
            <person name="Santuari L."/>
            <person name="Cao Q."/>
            <person name="Sharma T."/>
            <person name="Shen D."/>
            <person name="Roswanjaya Y."/>
            <person name="Wardhani T."/>
            <person name="Kalhor M.S."/>
            <person name="Jansen J."/>
            <person name="Van den Hoogen J."/>
            <person name="Gungor B."/>
            <person name="Hartog M."/>
            <person name="Hontelez J."/>
            <person name="Verver J."/>
            <person name="Yang W.-C."/>
            <person name="Schijlen E."/>
            <person name="Repin R."/>
            <person name="Schilthuizen M."/>
            <person name="Schranz E."/>
            <person name="Heidstra R."/>
            <person name="Miyata K."/>
            <person name="Fedorova E."/>
            <person name="Kohlen W."/>
            <person name="Bisseling T."/>
            <person name="Smit S."/>
            <person name="Geurts R."/>
        </authorList>
    </citation>
    <scope>NUCLEOTIDE SEQUENCE [LARGE SCALE GENOMIC DNA]</scope>
    <source>
        <strain evidence="6">cv. RG33-2</strain>
    </source>
</reference>
<dbReference type="GO" id="GO:0008234">
    <property type="term" value="F:cysteine-type peptidase activity"/>
    <property type="evidence" value="ECO:0007669"/>
    <property type="project" value="InterPro"/>
</dbReference>
<keyword evidence="3" id="KW-0378">Hydrolase</keyword>
<evidence type="ECO:0000256" key="1">
    <source>
        <dbReference type="ARBA" id="ARBA00005234"/>
    </source>
</evidence>
<dbReference type="GO" id="GO:0006508">
    <property type="term" value="P:proteolysis"/>
    <property type="evidence" value="ECO:0007669"/>
    <property type="project" value="UniProtKB-KW"/>
</dbReference>
<dbReference type="SUPFAM" id="SSF54001">
    <property type="entry name" value="Cysteine proteinases"/>
    <property type="match status" value="1"/>
</dbReference>
<evidence type="ECO:0000313" key="5">
    <source>
        <dbReference type="EMBL" id="PON98501.1"/>
    </source>
</evidence>
<evidence type="ECO:0000313" key="6">
    <source>
        <dbReference type="Proteomes" id="UP000237000"/>
    </source>
</evidence>
<evidence type="ECO:0000256" key="3">
    <source>
        <dbReference type="ARBA" id="ARBA00022801"/>
    </source>
</evidence>
<keyword evidence="2 5" id="KW-0645">Protease</keyword>
<dbReference type="Pfam" id="PF02902">
    <property type="entry name" value="Peptidase_C48"/>
    <property type="match status" value="1"/>
</dbReference>
<dbReference type="Gene3D" id="3.40.395.10">
    <property type="entry name" value="Adenoviral Proteinase, Chain A"/>
    <property type="match status" value="1"/>
</dbReference>
<name>A0A2P5FL34_TREOI</name>
<comment type="similarity">
    <text evidence="1">Belongs to the peptidase C48 family.</text>
</comment>